<gene>
    <name evidence="8" type="ORF">PHAECO_LOCUS808</name>
</gene>
<dbReference type="PANTHER" id="PTHR23511:SF34">
    <property type="entry name" value="SYNAPTIC VESICLE GLYCOPROTEIN 2"/>
    <property type="match status" value="1"/>
</dbReference>
<evidence type="ECO:0000313" key="8">
    <source>
        <dbReference type="EMBL" id="CAH1117259.1"/>
    </source>
</evidence>
<feature type="transmembrane region" description="Helical" evidence="6">
    <location>
        <begin position="125"/>
        <end position="145"/>
    </location>
</feature>
<dbReference type="EMBL" id="OU896707">
    <property type="protein sequence ID" value="CAH1117259.1"/>
    <property type="molecule type" value="Genomic_DNA"/>
</dbReference>
<keyword evidence="2" id="KW-0813">Transport</keyword>
<reference evidence="8" key="2">
    <citation type="submission" date="2022-10" db="EMBL/GenBank/DDBJ databases">
        <authorList>
            <consortium name="ENA_rothamsted_submissions"/>
            <consortium name="culmorum"/>
            <person name="King R."/>
        </authorList>
    </citation>
    <scope>NUCLEOTIDE SEQUENCE</scope>
</reference>
<dbReference type="Pfam" id="PF07690">
    <property type="entry name" value="MFS_1"/>
    <property type="match status" value="1"/>
</dbReference>
<evidence type="ECO:0000256" key="6">
    <source>
        <dbReference type="SAM" id="Phobius"/>
    </source>
</evidence>
<dbReference type="InterPro" id="IPR036259">
    <property type="entry name" value="MFS_trans_sf"/>
</dbReference>
<evidence type="ECO:0000313" key="9">
    <source>
        <dbReference type="Proteomes" id="UP001153737"/>
    </source>
</evidence>
<keyword evidence="4 6" id="KW-1133">Transmembrane helix</keyword>
<dbReference type="InterPro" id="IPR011701">
    <property type="entry name" value="MFS"/>
</dbReference>
<dbReference type="InterPro" id="IPR020846">
    <property type="entry name" value="MFS_dom"/>
</dbReference>
<feature type="transmembrane region" description="Helical" evidence="6">
    <location>
        <begin position="154"/>
        <end position="172"/>
    </location>
</feature>
<evidence type="ECO:0000256" key="4">
    <source>
        <dbReference type="ARBA" id="ARBA00022989"/>
    </source>
</evidence>
<evidence type="ECO:0000256" key="3">
    <source>
        <dbReference type="ARBA" id="ARBA00022692"/>
    </source>
</evidence>
<evidence type="ECO:0000256" key="2">
    <source>
        <dbReference type="ARBA" id="ARBA00022448"/>
    </source>
</evidence>
<comment type="subcellular location">
    <subcellularLocation>
        <location evidence="1">Membrane</location>
        <topology evidence="1">Multi-pass membrane protein</topology>
    </subcellularLocation>
</comment>
<name>A0A9P0DDZ8_PHACE</name>
<dbReference type="SUPFAM" id="SSF103473">
    <property type="entry name" value="MFS general substrate transporter"/>
    <property type="match status" value="1"/>
</dbReference>
<protein>
    <recommendedName>
        <fullName evidence="7">Major facilitator superfamily (MFS) profile domain-containing protein</fullName>
    </recommendedName>
</protein>
<dbReference type="PROSITE" id="PS50850">
    <property type="entry name" value="MFS"/>
    <property type="match status" value="1"/>
</dbReference>
<sequence length="190" mass="20019">MAGLFAGNDIMCEESACLVPPMETSHNRPVESRRTLLQLPTFCMPTSYTRSPLDPPGVENTPQNGEALMGFHEDALSQASVGKAQVLLACVLGLGLAADCSELTILAYILPAAELQLCIGEDKKGWLVSITLLAMAAGSLAWGILGDHLGRRRALISALSVAALFSMVASVMPTYGTFMTARFCSGLGVS</sequence>
<accession>A0A9P0DDZ8</accession>
<feature type="transmembrane region" description="Helical" evidence="6">
    <location>
        <begin position="86"/>
        <end position="110"/>
    </location>
</feature>
<proteinExistence type="predicted"/>
<evidence type="ECO:0000256" key="1">
    <source>
        <dbReference type="ARBA" id="ARBA00004141"/>
    </source>
</evidence>
<evidence type="ECO:0000256" key="5">
    <source>
        <dbReference type="ARBA" id="ARBA00023136"/>
    </source>
</evidence>
<feature type="non-terminal residue" evidence="8">
    <location>
        <position position="1"/>
    </location>
</feature>
<reference evidence="8" key="1">
    <citation type="submission" date="2022-01" db="EMBL/GenBank/DDBJ databases">
        <authorList>
            <person name="King R."/>
        </authorList>
    </citation>
    <scope>NUCLEOTIDE SEQUENCE</scope>
</reference>
<dbReference type="AlphaFoldDB" id="A0A9P0DDZ8"/>
<feature type="domain" description="Major facilitator superfamily (MFS) profile" evidence="7">
    <location>
        <begin position="88"/>
        <end position="190"/>
    </location>
</feature>
<dbReference type="Gene3D" id="1.20.1250.20">
    <property type="entry name" value="MFS general substrate transporter like domains"/>
    <property type="match status" value="1"/>
</dbReference>
<evidence type="ECO:0000259" key="7">
    <source>
        <dbReference type="PROSITE" id="PS50850"/>
    </source>
</evidence>
<keyword evidence="3 6" id="KW-0812">Transmembrane</keyword>
<organism evidence="8 9">
    <name type="scientific">Phaedon cochleariae</name>
    <name type="common">Mustard beetle</name>
    <dbReference type="NCBI Taxonomy" id="80249"/>
    <lineage>
        <taxon>Eukaryota</taxon>
        <taxon>Metazoa</taxon>
        <taxon>Ecdysozoa</taxon>
        <taxon>Arthropoda</taxon>
        <taxon>Hexapoda</taxon>
        <taxon>Insecta</taxon>
        <taxon>Pterygota</taxon>
        <taxon>Neoptera</taxon>
        <taxon>Endopterygota</taxon>
        <taxon>Coleoptera</taxon>
        <taxon>Polyphaga</taxon>
        <taxon>Cucujiformia</taxon>
        <taxon>Chrysomeloidea</taxon>
        <taxon>Chrysomelidae</taxon>
        <taxon>Chrysomelinae</taxon>
        <taxon>Chrysomelini</taxon>
        <taxon>Phaedon</taxon>
    </lineage>
</organism>
<keyword evidence="5 6" id="KW-0472">Membrane</keyword>
<dbReference type="PANTHER" id="PTHR23511">
    <property type="entry name" value="SYNAPTIC VESICLE GLYCOPROTEIN 2"/>
    <property type="match status" value="1"/>
</dbReference>
<dbReference type="Proteomes" id="UP001153737">
    <property type="component" value="Chromosome 1"/>
</dbReference>
<dbReference type="GO" id="GO:0016020">
    <property type="term" value="C:membrane"/>
    <property type="evidence" value="ECO:0007669"/>
    <property type="project" value="UniProtKB-SubCell"/>
</dbReference>
<dbReference type="GO" id="GO:0022857">
    <property type="term" value="F:transmembrane transporter activity"/>
    <property type="evidence" value="ECO:0007669"/>
    <property type="project" value="InterPro"/>
</dbReference>
<dbReference type="OrthoDB" id="433512at2759"/>
<keyword evidence="9" id="KW-1185">Reference proteome</keyword>